<dbReference type="InterPro" id="IPR036397">
    <property type="entry name" value="RNaseH_sf"/>
</dbReference>
<dbReference type="Gene3D" id="3.30.420.10">
    <property type="entry name" value="Ribonuclease H-like superfamily/Ribonuclease H"/>
    <property type="match status" value="1"/>
</dbReference>
<evidence type="ECO:0000256" key="3">
    <source>
        <dbReference type="ARBA" id="ARBA00022695"/>
    </source>
</evidence>
<keyword evidence="6" id="KW-0378">Hydrolase</keyword>
<dbReference type="Proteomes" id="UP000075243">
    <property type="component" value="Unassembled WGS sequence"/>
</dbReference>
<evidence type="ECO:0000256" key="2">
    <source>
        <dbReference type="ARBA" id="ARBA00022679"/>
    </source>
</evidence>
<keyword evidence="1" id="KW-0645">Protease</keyword>
<dbReference type="FunFam" id="3.10.10.10:FF:000007">
    <property type="entry name" value="Retrovirus-related Pol polyprotein from transposon 17.6-like Protein"/>
    <property type="match status" value="1"/>
</dbReference>
<dbReference type="GO" id="GO:0003676">
    <property type="term" value="F:nucleic acid binding"/>
    <property type="evidence" value="ECO:0007669"/>
    <property type="project" value="InterPro"/>
</dbReference>
<evidence type="ECO:0000313" key="9">
    <source>
        <dbReference type="EMBL" id="KYP53509.1"/>
    </source>
</evidence>
<dbReference type="Gene3D" id="3.30.70.270">
    <property type="match status" value="1"/>
</dbReference>
<evidence type="ECO:0000256" key="4">
    <source>
        <dbReference type="ARBA" id="ARBA00022722"/>
    </source>
</evidence>
<dbReference type="SUPFAM" id="SSF56672">
    <property type="entry name" value="DNA/RNA polymerases"/>
    <property type="match status" value="1"/>
</dbReference>
<dbReference type="Pfam" id="PF00078">
    <property type="entry name" value="RVT_1"/>
    <property type="match status" value="1"/>
</dbReference>
<evidence type="ECO:0000256" key="6">
    <source>
        <dbReference type="ARBA" id="ARBA00022801"/>
    </source>
</evidence>
<dbReference type="PROSITE" id="PS50994">
    <property type="entry name" value="INTEGRASE"/>
    <property type="match status" value="1"/>
</dbReference>
<evidence type="ECO:0000313" key="10">
    <source>
        <dbReference type="Proteomes" id="UP000075243"/>
    </source>
</evidence>
<name>A0A151SFF7_CAJCA</name>
<dbReference type="GO" id="GO:0006508">
    <property type="term" value="P:proteolysis"/>
    <property type="evidence" value="ECO:0007669"/>
    <property type="project" value="UniProtKB-KW"/>
</dbReference>
<keyword evidence="7" id="KW-0695">RNA-directed DNA polymerase</keyword>
<proteinExistence type="predicted"/>
<evidence type="ECO:0000256" key="5">
    <source>
        <dbReference type="ARBA" id="ARBA00022759"/>
    </source>
</evidence>
<dbReference type="Gene3D" id="3.10.10.10">
    <property type="entry name" value="HIV Type 1 Reverse Transcriptase, subunit A, domain 1"/>
    <property type="match status" value="1"/>
</dbReference>
<dbReference type="OMA" id="CIYYENT"/>
<dbReference type="EMBL" id="KQ483413">
    <property type="protein sequence ID" value="KYP53509.1"/>
    <property type="molecule type" value="Genomic_DNA"/>
</dbReference>
<keyword evidence="10" id="KW-1185">Reference proteome</keyword>
<gene>
    <name evidence="9" type="ORF">KK1_024647</name>
</gene>
<dbReference type="GO" id="GO:0003964">
    <property type="term" value="F:RNA-directed DNA polymerase activity"/>
    <property type="evidence" value="ECO:0007669"/>
    <property type="project" value="UniProtKB-KW"/>
</dbReference>
<evidence type="ECO:0000259" key="8">
    <source>
        <dbReference type="PROSITE" id="PS50994"/>
    </source>
</evidence>
<dbReference type="GO" id="GO:0008233">
    <property type="term" value="F:peptidase activity"/>
    <property type="evidence" value="ECO:0007669"/>
    <property type="project" value="UniProtKB-KW"/>
</dbReference>
<dbReference type="GO" id="GO:0004519">
    <property type="term" value="F:endonuclease activity"/>
    <property type="evidence" value="ECO:0007669"/>
    <property type="project" value="UniProtKB-KW"/>
</dbReference>
<dbReference type="InterPro" id="IPR012337">
    <property type="entry name" value="RNaseH-like_sf"/>
</dbReference>
<dbReference type="InterPro" id="IPR056924">
    <property type="entry name" value="SH3_Tf2-1"/>
</dbReference>
<keyword evidence="2" id="KW-0808">Transferase</keyword>
<sequence length="424" mass="49920">MGLTPWRSRSHAIKLHASQGPVSVRPYRYPHHQKEEIEKQVKEMLHSRMIRPSSSPFTSPALLVKKKDYSWQLCVDYRALNKATIPDKYPIPVVVELLDELYRASYFLKLDLKSGYHQIQVCDEDISKTAFRTRNSHYEYVVMPFGLMNAPATKTRLVDWTRRLVRVYLIIMTSSPVLALPDFDKPFEVECDASEKVVAEIFVKEVVRLHGIPRTIFSDRDPLFLSNIWRELFRLQSTKLRMSSSYHPETDGQSEVLNRFLETYLHCFALEQPKNWSYWVPWAELWYNTSFHISAQSTPFEIVYGRKAPSVTRFLRNETKVEAVAQEFIDRDEALRQLKHNLLRAQQHMKCFADKHRVPHEFTIGDWVFLKLRPHRQQSVHRRINQKLAAHYYGPFQILKHVTSVAFKLKLPSNSRVHPVFRVS</sequence>
<dbReference type="GO" id="GO:0015074">
    <property type="term" value="P:DNA integration"/>
    <property type="evidence" value="ECO:0007669"/>
    <property type="project" value="InterPro"/>
</dbReference>
<feature type="domain" description="Integrase catalytic" evidence="8">
    <location>
        <begin position="147"/>
        <end position="307"/>
    </location>
</feature>
<keyword evidence="3" id="KW-0548">Nucleotidyltransferase</keyword>
<dbReference type="InterPro" id="IPR050951">
    <property type="entry name" value="Retrovirus_Pol_polyprotein"/>
</dbReference>
<dbReference type="InterPro" id="IPR000477">
    <property type="entry name" value="RT_dom"/>
</dbReference>
<organism evidence="9 10">
    <name type="scientific">Cajanus cajan</name>
    <name type="common">Pigeon pea</name>
    <name type="synonym">Cajanus indicus</name>
    <dbReference type="NCBI Taxonomy" id="3821"/>
    <lineage>
        <taxon>Eukaryota</taxon>
        <taxon>Viridiplantae</taxon>
        <taxon>Streptophyta</taxon>
        <taxon>Embryophyta</taxon>
        <taxon>Tracheophyta</taxon>
        <taxon>Spermatophyta</taxon>
        <taxon>Magnoliopsida</taxon>
        <taxon>eudicotyledons</taxon>
        <taxon>Gunneridae</taxon>
        <taxon>Pentapetalae</taxon>
        <taxon>rosids</taxon>
        <taxon>fabids</taxon>
        <taxon>Fabales</taxon>
        <taxon>Fabaceae</taxon>
        <taxon>Papilionoideae</taxon>
        <taxon>50 kb inversion clade</taxon>
        <taxon>NPAAA clade</taxon>
        <taxon>indigoferoid/millettioid clade</taxon>
        <taxon>Phaseoleae</taxon>
        <taxon>Cajanus</taxon>
    </lineage>
</organism>
<evidence type="ECO:0000256" key="1">
    <source>
        <dbReference type="ARBA" id="ARBA00022670"/>
    </source>
</evidence>
<dbReference type="Gramene" id="C.cajan_24433.t">
    <property type="protein sequence ID" value="C.cajan_24433.t"/>
    <property type="gene ID" value="C.cajan_24433"/>
</dbReference>
<protein>
    <submittedName>
        <fullName evidence="9">Transposon Ty3-I Gag-Pol polyprotein</fullName>
    </submittedName>
</protein>
<dbReference type="PANTHER" id="PTHR37984:SF5">
    <property type="entry name" value="PROTEIN NYNRIN-LIKE"/>
    <property type="match status" value="1"/>
</dbReference>
<dbReference type="Pfam" id="PF24626">
    <property type="entry name" value="SH3_Tf2-1"/>
    <property type="match status" value="1"/>
</dbReference>
<evidence type="ECO:0000256" key="7">
    <source>
        <dbReference type="ARBA" id="ARBA00022918"/>
    </source>
</evidence>
<dbReference type="SUPFAM" id="SSF53098">
    <property type="entry name" value="Ribonuclease H-like"/>
    <property type="match status" value="1"/>
</dbReference>
<reference evidence="9" key="1">
    <citation type="journal article" date="2012" name="Nat. Biotechnol.">
        <title>Draft genome sequence of pigeonpea (Cajanus cajan), an orphan legume crop of resource-poor farmers.</title>
        <authorList>
            <person name="Varshney R.K."/>
            <person name="Chen W."/>
            <person name="Li Y."/>
            <person name="Bharti A.K."/>
            <person name="Saxena R.K."/>
            <person name="Schlueter J.A."/>
            <person name="Donoghue M.T."/>
            <person name="Azam S."/>
            <person name="Fan G."/>
            <person name="Whaley A.M."/>
            <person name="Farmer A.D."/>
            <person name="Sheridan J."/>
            <person name="Iwata A."/>
            <person name="Tuteja R."/>
            <person name="Penmetsa R.V."/>
            <person name="Wu W."/>
            <person name="Upadhyaya H.D."/>
            <person name="Yang S.P."/>
            <person name="Shah T."/>
            <person name="Saxena K.B."/>
            <person name="Michael T."/>
            <person name="McCombie W.R."/>
            <person name="Yang B."/>
            <person name="Zhang G."/>
            <person name="Yang H."/>
            <person name="Wang J."/>
            <person name="Spillane C."/>
            <person name="Cook D.R."/>
            <person name="May G.D."/>
            <person name="Xu X."/>
            <person name="Jackson S.A."/>
        </authorList>
    </citation>
    <scope>NUCLEOTIDE SEQUENCE [LARGE SCALE GENOMIC DNA]</scope>
</reference>
<accession>A0A151SFF7</accession>
<dbReference type="InterPro" id="IPR043128">
    <property type="entry name" value="Rev_trsase/Diguanyl_cyclase"/>
</dbReference>
<dbReference type="AlphaFoldDB" id="A0A151SFF7"/>
<dbReference type="InterPro" id="IPR043502">
    <property type="entry name" value="DNA/RNA_pol_sf"/>
</dbReference>
<dbReference type="PANTHER" id="PTHR37984">
    <property type="entry name" value="PROTEIN CBG26694"/>
    <property type="match status" value="1"/>
</dbReference>
<keyword evidence="5" id="KW-0255">Endonuclease</keyword>
<dbReference type="CDD" id="cd01647">
    <property type="entry name" value="RT_LTR"/>
    <property type="match status" value="1"/>
</dbReference>
<keyword evidence="4" id="KW-0540">Nuclease</keyword>
<dbReference type="InterPro" id="IPR001584">
    <property type="entry name" value="Integrase_cat-core"/>
</dbReference>